<proteinExistence type="predicted"/>
<evidence type="ECO:0000313" key="1">
    <source>
        <dbReference type="EMBL" id="WAQ99996.1"/>
    </source>
</evidence>
<sequence length="101" mass="11701">MKRVDSEYEYSQVRTKISEWEITLKACKMAALTDGNRESEIFNHPGSKTKSYVWKVFGFQKIALNLSPTKDNLNMNIAICRLCKKTYKNTVKQLLSSNIVY</sequence>
<name>A0ABY7DTR8_MYAAR</name>
<keyword evidence="2" id="KW-1185">Reference proteome</keyword>
<protein>
    <submittedName>
        <fullName evidence="1">Uncharacterized protein</fullName>
    </submittedName>
</protein>
<dbReference type="Proteomes" id="UP001164746">
    <property type="component" value="Chromosome 3"/>
</dbReference>
<organism evidence="1 2">
    <name type="scientific">Mya arenaria</name>
    <name type="common">Soft-shell clam</name>
    <dbReference type="NCBI Taxonomy" id="6604"/>
    <lineage>
        <taxon>Eukaryota</taxon>
        <taxon>Metazoa</taxon>
        <taxon>Spiralia</taxon>
        <taxon>Lophotrochozoa</taxon>
        <taxon>Mollusca</taxon>
        <taxon>Bivalvia</taxon>
        <taxon>Autobranchia</taxon>
        <taxon>Heteroconchia</taxon>
        <taxon>Euheterodonta</taxon>
        <taxon>Imparidentia</taxon>
        <taxon>Neoheterodontei</taxon>
        <taxon>Myida</taxon>
        <taxon>Myoidea</taxon>
        <taxon>Myidae</taxon>
        <taxon>Mya</taxon>
    </lineage>
</organism>
<evidence type="ECO:0000313" key="2">
    <source>
        <dbReference type="Proteomes" id="UP001164746"/>
    </source>
</evidence>
<reference evidence="1" key="1">
    <citation type="submission" date="2022-11" db="EMBL/GenBank/DDBJ databases">
        <title>Centuries of genome instability and evolution in soft-shell clam transmissible cancer (bioRxiv).</title>
        <authorList>
            <person name="Hart S.F.M."/>
            <person name="Yonemitsu M.A."/>
            <person name="Giersch R.M."/>
            <person name="Beal B.F."/>
            <person name="Arriagada G."/>
            <person name="Davis B.W."/>
            <person name="Ostrander E.A."/>
            <person name="Goff S.P."/>
            <person name="Metzger M.J."/>
        </authorList>
    </citation>
    <scope>NUCLEOTIDE SEQUENCE</scope>
    <source>
        <strain evidence="1">MELC-2E11</strain>
        <tissue evidence="1">Siphon/mantle</tissue>
    </source>
</reference>
<accession>A0ABY7DTR8</accession>
<dbReference type="EMBL" id="CP111014">
    <property type="protein sequence ID" value="WAQ99996.1"/>
    <property type="molecule type" value="Genomic_DNA"/>
</dbReference>
<gene>
    <name evidence="1" type="ORF">MAR_024369</name>
</gene>